<protein>
    <submittedName>
        <fullName evidence="1">Uncharacterized protein</fullName>
    </submittedName>
</protein>
<organism evidence="1">
    <name type="scientific">Aegilops tauschii</name>
    <name type="common">Tausch's goatgrass</name>
    <name type="synonym">Aegilops squarrosa</name>
    <dbReference type="NCBI Taxonomy" id="37682"/>
    <lineage>
        <taxon>Eukaryota</taxon>
        <taxon>Viridiplantae</taxon>
        <taxon>Streptophyta</taxon>
        <taxon>Embryophyta</taxon>
        <taxon>Tracheophyta</taxon>
        <taxon>Spermatophyta</taxon>
        <taxon>Magnoliopsida</taxon>
        <taxon>Liliopsida</taxon>
        <taxon>Poales</taxon>
        <taxon>Poaceae</taxon>
        <taxon>BOP clade</taxon>
        <taxon>Pooideae</taxon>
        <taxon>Triticodae</taxon>
        <taxon>Triticeae</taxon>
        <taxon>Triticinae</taxon>
        <taxon>Aegilops</taxon>
    </lineage>
</organism>
<sequence>MANAEEEEDVEEPLDCGICFLPLDAPPTFMMIQQTFGRTVFAFCLRPDAEFWEKEAQCRVSLYYSRNILDGDDDKPPVQCYYQTTKAGVTCTDLSSGLPDPEDCFQAHVYRSVDLEDNEDTVEVTIRIVIN</sequence>
<dbReference type="EnsemblPlants" id="EMT18632">
    <property type="protein sequence ID" value="EMT18632"/>
    <property type="gene ID" value="F775_08470"/>
</dbReference>
<evidence type="ECO:0000313" key="1">
    <source>
        <dbReference type="EnsemblPlants" id="EMT18632"/>
    </source>
</evidence>
<proteinExistence type="predicted"/>
<name>N1R033_AEGTA</name>
<accession>N1R033</accession>
<reference evidence="1" key="1">
    <citation type="submission" date="2015-06" db="UniProtKB">
        <authorList>
            <consortium name="EnsemblPlants"/>
        </authorList>
    </citation>
    <scope>IDENTIFICATION</scope>
</reference>
<dbReference type="AlphaFoldDB" id="N1R033"/>